<keyword evidence="4" id="KW-1185">Reference proteome</keyword>
<feature type="compositionally biased region" description="Basic and acidic residues" evidence="1">
    <location>
        <begin position="290"/>
        <end position="303"/>
    </location>
</feature>
<name>A0ABX5BGB7_CRYHO</name>
<evidence type="ECO:0000313" key="3">
    <source>
        <dbReference type="EMBL" id="PPS97481.1"/>
    </source>
</evidence>
<reference evidence="3 4" key="2">
    <citation type="submission" date="2017-10" db="EMBL/GenBank/DDBJ databases">
        <title>Consistent, comparative and evidence-based genome annotation and re-annotation for the closely-related species, Cryptosporidium parvum, C. hominis and C. tyzzeri.</title>
        <authorList>
            <person name="Baptista R.P."/>
            <person name="Li Y."/>
            <person name="Sateriale A."/>
            <person name="Striepen B."/>
            <person name="Kissinger J.C."/>
        </authorList>
    </citation>
    <scope>NUCLEOTIDE SEQUENCE [LARGE SCALE GENOMIC DNA]</scope>
    <source>
        <strain evidence="3">30976</strain>
    </source>
</reference>
<accession>A0ABX5BGB7</accession>
<protein>
    <submittedName>
        <fullName evidence="3">Uncharacterized protein</fullName>
    </submittedName>
</protein>
<evidence type="ECO:0000313" key="4">
    <source>
        <dbReference type="Proteomes" id="UP001429100"/>
    </source>
</evidence>
<feature type="region of interest" description="Disordered" evidence="1">
    <location>
        <begin position="257"/>
        <end position="312"/>
    </location>
</feature>
<proteinExistence type="predicted"/>
<dbReference type="EMBL" id="JTAI01000007">
    <property type="protein sequence ID" value="PPS97481.1"/>
    <property type="molecule type" value="Genomic_DNA"/>
</dbReference>
<evidence type="ECO:0000256" key="2">
    <source>
        <dbReference type="SAM" id="Phobius"/>
    </source>
</evidence>
<keyword evidence="2" id="KW-0472">Membrane</keyword>
<gene>
    <name evidence="3" type="ORF">GY17_00000376</name>
</gene>
<keyword evidence="2" id="KW-1133">Transmembrane helix</keyword>
<reference evidence="3 4" key="1">
    <citation type="submission" date="2014-11" db="EMBL/GenBank/DDBJ databases">
        <title>Comparative genomic analysis of Cryptosporidium hominis reveals occurrence of genetic recombination in virulent subtypes.</title>
        <authorList>
            <person name="Guo Y."/>
            <person name="Tang K."/>
            <person name="Frace M."/>
            <person name="Li N."/>
            <person name="Roellig D.M."/>
            <person name="Sammons S."/>
            <person name="Knipe K."/>
            <person name="Rowe L."/>
            <person name="Feng Y."/>
            <person name="Xiao L."/>
        </authorList>
    </citation>
    <scope>NUCLEOTIDE SEQUENCE [LARGE SCALE GENOMIC DNA]</scope>
    <source>
        <strain evidence="3">30976</strain>
    </source>
</reference>
<feature type="transmembrane region" description="Helical" evidence="2">
    <location>
        <begin position="12"/>
        <end position="31"/>
    </location>
</feature>
<keyword evidence="2" id="KW-0812">Transmembrane</keyword>
<dbReference type="Proteomes" id="UP001429100">
    <property type="component" value="Unassembled WGS sequence"/>
</dbReference>
<sequence>MRRQIFIFPYVPYKYYLFYLILFNALFLGLIQSFPEDKKGEVFKEINTSLRSSCYDIANYLSQTMQETPPSVVGYFELIDCLENPKHETDLEDRARSAIESMDNIMQEIPTQFIGTLFYTCTVKKIDTLLTAIIRNGFFYATKELINRKIYGIQHLLHARDSSKENVVHLAVRAESVILIDLLWKHLSNQIRFLLDEKNYSDERPVDLSEEIRCTTCTTRLKEIYRITSQAHLSELPPPPPVPHIPELEVLQSVETNDYEDGNKNLDDDSSEERDDSKSNTTKKNIRRVNSKEKRRNELKQDYSESFSPLDSEEDYSRLHNRGYVDLNGMVAAEQKRNIFDGKMILAITCTIALLIFMISCVCLLKK</sequence>
<organism evidence="3 4">
    <name type="scientific">Cryptosporidium hominis</name>
    <dbReference type="NCBI Taxonomy" id="237895"/>
    <lineage>
        <taxon>Eukaryota</taxon>
        <taxon>Sar</taxon>
        <taxon>Alveolata</taxon>
        <taxon>Apicomplexa</taxon>
        <taxon>Conoidasida</taxon>
        <taxon>Coccidia</taxon>
        <taxon>Eucoccidiorida</taxon>
        <taxon>Eimeriorina</taxon>
        <taxon>Cryptosporidiidae</taxon>
        <taxon>Cryptosporidium</taxon>
    </lineage>
</organism>
<comment type="caution">
    <text evidence="3">The sequence shown here is derived from an EMBL/GenBank/DDBJ whole genome shotgun (WGS) entry which is preliminary data.</text>
</comment>
<evidence type="ECO:0000256" key="1">
    <source>
        <dbReference type="SAM" id="MobiDB-lite"/>
    </source>
</evidence>
<feature type="transmembrane region" description="Helical" evidence="2">
    <location>
        <begin position="344"/>
        <end position="365"/>
    </location>
</feature>